<feature type="domain" description="3-octaprenyl-4-hydroxybenzoate carboxy-lyase-like Rift-related" evidence="10">
    <location>
        <begin position="123"/>
        <end position="322"/>
    </location>
</feature>
<dbReference type="PANTHER" id="PTHR30108:SF17">
    <property type="entry name" value="FERULIC ACID DECARBOXYLASE 1"/>
    <property type="match status" value="1"/>
</dbReference>
<evidence type="ECO:0000313" key="13">
    <source>
        <dbReference type="EMBL" id="CED70160.1"/>
    </source>
</evidence>
<dbReference type="InterPro" id="IPR048304">
    <property type="entry name" value="UbiD_Rift_dom"/>
</dbReference>
<accession>A0A090IPD3</accession>
<dbReference type="InterPro" id="IPR002830">
    <property type="entry name" value="UbiD"/>
</dbReference>
<dbReference type="KEGG" id="awd:AWOD_I_0062"/>
<evidence type="ECO:0000256" key="6">
    <source>
        <dbReference type="ARBA" id="ARBA00011643"/>
    </source>
</evidence>
<dbReference type="GO" id="GO:0006744">
    <property type="term" value="P:ubiquinone biosynthetic process"/>
    <property type="evidence" value="ECO:0007669"/>
    <property type="project" value="UniProtKB-UniPathway"/>
</dbReference>
<comment type="subunit">
    <text evidence="6">Homohexamer.</text>
</comment>
<dbReference type="InterPro" id="IPR049383">
    <property type="entry name" value="UbiD-like_N"/>
</dbReference>
<proteinExistence type="inferred from homology"/>
<evidence type="ECO:0000259" key="11">
    <source>
        <dbReference type="Pfam" id="PF20695"/>
    </source>
</evidence>
<feature type="domain" description="3-octaprenyl-4-hydroxybenzoate carboxy-lyase-like N-terminal" evidence="11">
    <location>
        <begin position="10"/>
        <end position="88"/>
    </location>
</feature>
<dbReference type="Gene3D" id="1.20.5.570">
    <property type="entry name" value="Single helix bin"/>
    <property type="match status" value="1"/>
</dbReference>
<evidence type="ECO:0000256" key="4">
    <source>
        <dbReference type="ARBA" id="ARBA00004749"/>
    </source>
</evidence>
<dbReference type="GeneID" id="28539592"/>
<dbReference type="GO" id="GO:0005886">
    <property type="term" value="C:plasma membrane"/>
    <property type="evidence" value="ECO:0007669"/>
    <property type="project" value="UniProtKB-SubCell"/>
</dbReference>
<comment type="function">
    <text evidence="2">Catalyzes the decarboxylation of 3-octaprenyl-4-hydroxy benzoate to 2-octaprenylphenol.</text>
</comment>
<evidence type="ECO:0000256" key="3">
    <source>
        <dbReference type="ARBA" id="ARBA00004202"/>
    </source>
</evidence>
<dbReference type="Gene3D" id="3.40.1670.10">
    <property type="entry name" value="UbiD C-terminal domain-like"/>
    <property type="match status" value="2"/>
</dbReference>
<protein>
    <recommendedName>
        <fullName evidence="7">3-octaprenyl-4-hydroxybenzoate carboxy-lyase</fullName>
    </recommendedName>
    <alternativeName>
        <fullName evidence="9">Polyprenyl p-hydroxybenzoate decarboxylase</fullName>
    </alternativeName>
</protein>
<dbReference type="STRING" id="80852.AWOD_I_0062"/>
<dbReference type="FunFam" id="3.40.1670.10:FF:000001">
    <property type="entry name" value="3-octaprenyl-4-hydroxybenzoate carboxy-lyase"/>
    <property type="match status" value="1"/>
</dbReference>
<dbReference type="AlphaFoldDB" id="A0A090IPD3"/>
<dbReference type="PATRIC" id="fig|80852.17.peg.62"/>
<dbReference type="HOGENOM" id="CLU_023348_4_0_6"/>
<name>A0A090IPD3_9GAMM</name>
<dbReference type="NCBIfam" id="TIGR00148">
    <property type="entry name" value="UbiD family decarboxylase"/>
    <property type="match status" value="1"/>
</dbReference>
<feature type="domain" description="3-octaprenyl-4-hydroxybenzoate carboxy-lyase-like C-terminal" evidence="12">
    <location>
        <begin position="328"/>
        <end position="451"/>
    </location>
</feature>
<dbReference type="Pfam" id="PF20696">
    <property type="entry name" value="UbiD_C"/>
    <property type="match status" value="2"/>
</dbReference>
<dbReference type="OrthoDB" id="9809841at2"/>
<dbReference type="SUPFAM" id="SSF50475">
    <property type="entry name" value="FMN-binding split barrel"/>
    <property type="match status" value="1"/>
</dbReference>
<evidence type="ECO:0000256" key="7">
    <source>
        <dbReference type="ARBA" id="ARBA00018597"/>
    </source>
</evidence>
<comment type="subcellular location">
    <subcellularLocation>
        <location evidence="3">Cell membrane</location>
        <topology evidence="3">Peripheral membrane protein</topology>
    </subcellularLocation>
</comment>
<dbReference type="NCBIfam" id="NF008175">
    <property type="entry name" value="PRK10922.1"/>
    <property type="match status" value="1"/>
</dbReference>
<comment type="pathway">
    <text evidence="4">Cofactor biosynthesis; ubiquinone biosynthesis.</text>
</comment>
<evidence type="ECO:0000259" key="12">
    <source>
        <dbReference type="Pfam" id="PF20696"/>
    </source>
</evidence>
<gene>
    <name evidence="13" type="primary">ubiD</name>
    <name evidence="13" type="ORF">AWOD_I_0062</name>
</gene>
<keyword evidence="8" id="KW-0831">Ubiquinone biosynthesis</keyword>
<evidence type="ECO:0000256" key="1">
    <source>
        <dbReference type="ARBA" id="ARBA00001968"/>
    </source>
</evidence>
<dbReference type="Proteomes" id="UP000032427">
    <property type="component" value="Chromosome 1"/>
</dbReference>
<dbReference type="GO" id="GO:0005829">
    <property type="term" value="C:cytosol"/>
    <property type="evidence" value="ECO:0007669"/>
    <property type="project" value="TreeGrafter"/>
</dbReference>
<evidence type="ECO:0000256" key="2">
    <source>
        <dbReference type="ARBA" id="ARBA00002811"/>
    </source>
</evidence>
<evidence type="ECO:0000256" key="9">
    <source>
        <dbReference type="ARBA" id="ARBA00030393"/>
    </source>
</evidence>
<dbReference type="Pfam" id="PF01977">
    <property type="entry name" value="UbiD"/>
    <property type="match status" value="1"/>
</dbReference>
<evidence type="ECO:0000259" key="10">
    <source>
        <dbReference type="Pfam" id="PF01977"/>
    </source>
</evidence>
<organism evidence="13 14">
    <name type="scientific">Aliivibrio wodanis</name>
    <dbReference type="NCBI Taxonomy" id="80852"/>
    <lineage>
        <taxon>Bacteria</taxon>
        <taxon>Pseudomonadati</taxon>
        <taxon>Pseudomonadota</taxon>
        <taxon>Gammaproteobacteria</taxon>
        <taxon>Vibrionales</taxon>
        <taxon>Vibrionaceae</taxon>
        <taxon>Aliivibrio</taxon>
    </lineage>
</organism>
<evidence type="ECO:0000256" key="5">
    <source>
        <dbReference type="ARBA" id="ARBA00010021"/>
    </source>
</evidence>
<keyword evidence="13" id="KW-0456">Lyase</keyword>
<evidence type="ECO:0000256" key="8">
    <source>
        <dbReference type="ARBA" id="ARBA00022688"/>
    </source>
</evidence>
<evidence type="ECO:0000313" key="14">
    <source>
        <dbReference type="Proteomes" id="UP000032427"/>
    </source>
</evidence>
<dbReference type="SUPFAM" id="SSF143968">
    <property type="entry name" value="UbiD C-terminal domain-like"/>
    <property type="match status" value="2"/>
</dbReference>
<keyword evidence="14" id="KW-1185">Reference proteome</keyword>
<reference evidence="14" key="1">
    <citation type="submission" date="2014-09" db="EMBL/GenBank/DDBJ databases">
        <authorList>
            <person name="Hjerde E."/>
        </authorList>
    </citation>
    <scope>NUCLEOTIDE SEQUENCE [LARGE SCALE GENOMIC DNA]</scope>
    <source>
        <strain evidence="14">06/09/139</strain>
    </source>
</reference>
<dbReference type="GO" id="GO:0008694">
    <property type="term" value="F:4-hydroxy-3-polyprenylbenzoate decarboxylase activity"/>
    <property type="evidence" value="ECO:0007669"/>
    <property type="project" value="TreeGrafter"/>
</dbReference>
<dbReference type="InterPro" id="IPR049381">
    <property type="entry name" value="UbiD-like_C"/>
</dbReference>
<sequence>MKYKDLRDFLDHLEQIGQLKRISHPIDPHYEMTEISDRTLRAGGPALLFENPIGYDIPVLTNLFGTAERVAIGMGRKDVLELREVGKLLAYLKEPEPPKGFKDALDKLPVFKQVLNMPTKNIRKANCQQIVWQGDEVDLDKIPVMSCWADDVAPLLTWGLTITKGPNKKRQNLGIYRQQKLSKNKVIMRWLAHRGGALDLRDWMETNPGEPFPVSVAFGADPATILGAVTPVPDTLSEYAFAGLLRGSRTEITKSISNDLEVPASAEIVLEGYIDPTEFADEGPYGDHTGYYNEVEKHHVFTVTHITMRKEPIYHSTYTGRPPDEPAVLGVALNEVFVPILQKQFPEIIDFYLPPEGCSYRMAVVTMKKQYPGHAKRVMMGVWSFLRQFMYTKFVLVCDEEVNARDWSQVTAAMSLHMDPFRDSLMIENTPIDSLDFASPVVGLGSKMGLDLTKKWDAELALSPDVESSAISTGSEHIEGCLAELTKEFPEIIDIHLQNDNANMVVVSINKQVSGNGKKIMEAVWSQFDENKFAIVCDGDVNVSDWNDIIWAVTTRMDPARDTLFLKSETSHSKVGLDATNKWEDECLREWGTPIKKDPEIVAKIDSIWDELGVL</sequence>
<dbReference type="UniPathway" id="UPA00232"/>
<feature type="domain" description="3-octaprenyl-4-hydroxybenzoate carboxy-lyase-like C-terminal" evidence="12">
    <location>
        <begin position="485"/>
        <end position="568"/>
    </location>
</feature>
<dbReference type="EMBL" id="LN554846">
    <property type="protein sequence ID" value="CED70160.1"/>
    <property type="molecule type" value="Genomic_DNA"/>
</dbReference>
<comment type="similarity">
    <text evidence="5">Belongs to the UbiD family.</text>
</comment>
<dbReference type="Pfam" id="PF20695">
    <property type="entry name" value="UbiD_N"/>
    <property type="match status" value="1"/>
</dbReference>
<dbReference type="PANTHER" id="PTHR30108">
    <property type="entry name" value="3-OCTAPRENYL-4-HYDROXYBENZOATE CARBOXY-LYASE-RELATED"/>
    <property type="match status" value="1"/>
</dbReference>
<comment type="cofactor">
    <cofactor evidence="1">
        <name>a divalent metal cation</name>
        <dbReference type="ChEBI" id="CHEBI:60240"/>
    </cofactor>
</comment>